<dbReference type="PRINTS" id="PR01226">
    <property type="entry name" value="EXPANSIN"/>
</dbReference>
<gene>
    <name evidence="9" type="ORF">QYE76_028052</name>
</gene>
<dbReference type="CDD" id="cd22274">
    <property type="entry name" value="DPBB_EXPA_N"/>
    <property type="match status" value="1"/>
</dbReference>
<dbReference type="Gene3D" id="2.60.40.760">
    <property type="entry name" value="Expansin, cellulose-binding-like domain"/>
    <property type="match status" value="1"/>
</dbReference>
<dbReference type="SUPFAM" id="SSF49590">
    <property type="entry name" value="PHL pollen allergen"/>
    <property type="match status" value="1"/>
</dbReference>
<dbReference type="PROSITE" id="PS50843">
    <property type="entry name" value="EXPANSIN_CBD"/>
    <property type="match status" value="1"/>
</dbReference>
<proteinExistence type="inferred from homology"/>
<dbReference type="SUPFAM" id="SSF50685">
    <property type="entry name" value="Barwin-like endoglucanases"/>
    <property type="match status" value="1"/>
</dbReference>
<dbReference type="PROSITE" id="PS50842">
    <property type="entry name" value="EXPANSIN_EG45"/>
    <property type="match status" value="1"/>
</dbReference>
<feature type="signal peptide" evidence="6">
    <location>
        <begin position="1"/>
        <end position="22"/>
    </location>
</feature>
<organism evidence="9 10">
    <name type="scientific">Lolium multiflorum</name>
    <name type="common">Italian ryegrass</name>
    <name type="synonym">Lolium perenne subsp. multiflorum</name>
    <dbReference type="NCBI Taxonomy" id="4521"/>
    <lineage>
        <taxon>Eukaryota</taxon>
        <taxon>Viridiplantae</taxon>
        <taxon>Streptophyta</taxon>
        <taxon>Embryophyta</taxon>
        <taxon>Tracheophyta</taxon>
        <taxon>Spermatophyta</taxon>
        <taxon>Magnoliopsida</taxon>
        <taxon>Liliopsida</taxon>
        <taxon>Poales</taxon>
        <taxon>Poaceae</taxon>
        <taxon>BOP clade</taxon>
        <taxon>Pooideae</taxon>
        <taxon>Poodae</taxon>
        <taxon>Poeae</taxon>
        <taxon>Poeae Chloroplast Group 2 (Poeae type)</taxon>
        <taxon>Loliodinae</taxon>
        <taxon>Loliinae</taxon>
        <taxon>Lolium</taxon>
    </lineage>
</organism>
<protein>
    <recommendedName>
        <fullName evidence="6">Expansin</fullName>
    </recommendedName>
</protein>
<dbReference type="InterPro" id="IPR007112">
    <property type="entry name" value="Expansin/allergen_DPBB_dom"/>
</dbReference>
<evidence type="ECO:0000256" key="6">
    <source>
        <dbReference type="RuleBase" id="RU365023"/>
    </source>
</evidence>
<reference evidence="9" key="1">
    <citation type="submission" date="2023-07" db="EMBL/GenBank/DDBJ databases">
        <title>A chromosome-level genome assembly of Lolium multiflorum.</title>
        <authorList>
            <person name="Chen Y."/>
            <person name="Copetti D."/>
            <person name="Kolliker R."/>
            <person name="Studer B."/>
        </authorList>
    </citation>
    <scope>NUCLEOTIDE SEQUENCE</scope>
    <source>
        <strain evidence="9">02402/16</strain>
        <tissue evidence="9">Leaf</tissue>
    </source>
</reference>
<name>A0AAD8QNJ7_LOLMU</name>
<dbReference type="SMART" id="SM00837">
    <property type="entry name" value="DPBB_1"/>
    <property type="match status" value="1"/>
</dbReference>
<dbReference type="GO" id="GO:0009664">
    <property type="term" value="P:plant-type cell wall organization"/>
    <property type="evidence" value="ECO:0007669"/>
    <property type="project" value="InterPro"/>
</dbReference>
<dbReference type="InterPro" id="IPR007117">
    <property type="entry name" value="Expansin_CBD"/>
</dbReference>
<keyword evidence="6" id="KW-0961">Cell wall biogenesis/degradation</keyword>
<dbReference type="GO" id="GO:0005576">
    <property type="term" value="C:extracellular region"/>
    <property type="evidence" value="ECO:0007669"/>
    <property type="project" value="InterPro"/>
</dbReference>
<dbReference type="InterPro" id="IPR009009">
    <property type="entry name" value="RlpA-like_DPBB"/>
</dbReference>
<evidence type="ECO:0000256" key="2">
    <source>
        <dbReference type="ARBA" id="ARBA00022512"/>
    </source>
</evidence>
<dbReference type="Pfam" id="PF03330">
    <property type="entry name" value="DPBB_1"/>
    <property type="match status" value="1"/>
</dbReference>
<keyword evidence="4 6" id="KW-0732">Signal</keyword>
<comment type="subcellular location">
    <subcellularLocation>
        <location evidence="6">Secreted</location>
        <location evidence="6">Cell wall</location>
    </subcellularLocation>
    <subcellularLocation>
        <location evidence="6">Membrane</location>
        <topology evidence="6">Peripheral membrane protein</topology>
    </subcellularLocation>
</comment>
<dbReference type="EMBL" id="JAUUTY010000007">
    <property type="protein sequence ID" value="KAK1604379.1"/>
    <property type="molecule type" value="Genomic_DNA"/>
</dbReference>
<accession>A0AAD8QNJ7</accession>
<dbReference type="Gene3D" id="2.40.40.10">
    <property type="entry name" value="RlpA-like domain"/>
    <property type="match status" value="1"/>
</dbReference>
<evidence type="ECO:0000313" key="10">
    <source>
        <dbReference type="Proteomes" id="UP001231189"/>
    </source>
</evidence>
<sequence length="282" mass="30097">MERIPAIVVVVLIAAAAQLASAGFPNQYWPAPAPATPAPSGPSTGFPTSGWQDAHATFYGDDSGLGHDFGGACGYSGENIAGLYSTRTAALSTPLFQDGLGCGRCYEIRCVQSKWCVAGSPSVIVTGTNLCPPNWYQASDNGGWCNPPRRHFDMAPPSFYKLAARVAGIVPIQYRRVPCQRSGGVRFYVAGNDYWLLLYVMNLGGAGDVSTVSIRPADSSNWIDASQNWGITYQAFTRLEKSVGLVVRLTTGSSPQKTIVCGDAIPAYWASGLTYQGSSNFW</sequence>
<evidence type="ECO:0000313" key="9">
    <source>
        <dbReference type="EMBL" id="KAK1604379.1"/>
    </source>
</evidence>
<dbReference type="PRINTS" id="PR01225">
    <property type="entry name" value="EXPANSNFAMLY"/>
</dbReference>
<dbReference type="AlphaFoldDB" id="A0AAD8QNJ7"/>
<dbReference type="InterPro" id="IPR002963">
    <property type="entry name" value="Expansin"/>
</dbReference>
<dbReference type="InterPro" id="IPR036749">
    <property type="entry name" value="Expansin_CBD_sf"/>
</dbReference>
<comment type="caution">
    <text evidence="9">The sequence shown here is derived from an EMBL/GenBank/DDBJ whole genome shotgun (WGS) entry which is preliminary data.</text>
</comment>
<dbReference type="InterPro" id="IPR036908">
    <property type="entry name" value="RlpA-like_sf"/>
</dbReference>
<feature type="domain" description="Expansin-like CBD" evidence="8">
    <location>
        <begin position="194"/>
        <end position="277"/>
    </location>
</feature>
<keyword evidence="5" id="KW-0472">Membrane</keyword>
<evidence type="ECO:0000256" key="5">
    <source>
        <dbReference type="ARBA" id="ARBA00023136"/>
    </source>
</evidence>
<comment type="function">
    <text evidence="6">Causes loosening and extension of plant cell walls by disrupting non-covalent bonding between cellulose microfibrils and matrix glucans. No enzymatic activity has been found.</text>
</comment>
<dbReference type="Pfam" id="PF01357">
    <property type="entry name" value="Expansin_C"/>
    <property type="match status" value="1"/>
</dbReference>
<evidence type="ECO:0000256" key="3">
    <source>
        <dbReference type="ARBA" id="ARBA00022525"/>
    </source>
</evidence>
<evidence type="ECO:0000259" key="7">
    <source>
        <dbReference type="PROSITE" id="PS50842"/>
    </source>
</evidence>
<evidence type="ECO:0000259" key="8">
    <source>
        <dbReference type="PROSITE" id="PS50843"/>
    </source>
</evidence>
<comment type="similarity">
    <text evidence="1 6">Belongs to the expansin family. Expansin A subfamily.</text>
</comment>
<dbReference type="PANTHER" id="PTHR31867">
    <property type="entry name" value="EXPANSIN-A15"/>
    <property type="match status" value="1"/>
</dbReference>
<keyword evidence="2 6" id="KW-0134">Cell wall</keyword>
<evidence type="ECO:0000256" key="4">
    <source>
        <dbReference type="ARBA" id="ARBA00022729"/>
    </source>
</evidence>
<evidence type="ECO:0000256" key="1">
    <source>
        <dbReference type="ARBA" id="ARBA00005392"/>
    </source>
</evidence>
<dbReference type="InterPro" id="IPR007118">
    <property type="entry name" value="Expan_Lol_pI"/>
</dbReference>
<keyword evidence="3 6" id="KW-0964">Secreted</keyword>
<dbReference type="GO" id="GO:0016020">
    <property type="term" value="C:membrane"/>
    <property type="evidence" value="ECO:0007669"/>
    <property type="project" value="UniProtKB-SubCell"/>
</dbReference>
<feature type="chain" id="PRO_5041769445" description="Expansin" evidence="6">
    <location>
        <begin position="23"/>
        <end position="282"/>
    </location>
</feature>
<dbReference type="Proteomes" id="UP001231189">
    <property type="component" value="Unassembled WGS sequence"/>
</dbReference>
<feature type="domain" description="Expansin-like EG45" evidence="7">
    <location>
        <begin position="70"/>
        <end position="184"/>
    </location>
</feature>
<keyword evidence="10" id="KW-1185">Reference proteome</keyword>